<proteinExistence type="predicted"/>
<dbReference type="SUPFAM" id="SSF50685">
    <property type="entry name" value="Barwin-like endoglucanases"/>
    <property type="match status" value="1"/>
</dbReference>
<gene>
    <name evidence="3" type="ORF">ACFSUB_04220</name>
</gene>
<dbReference type="InterPro" id="IPR036908">
    <property type="entry name" value="RlpA-like_sf"/>
</dbReference>
<accession>A0ABW5T198</accession>
<dbReference type="Pfam" id="PF06725">
    <property type="entry name" value="3D"/>
    <property type="match status" value="1"/>
</dbReference>
<name>A0ABW5T198_9BACI</name>
<keyword evidence="1" id="KW-0732">Signal</keyword>
<feature type="domain" description="3D" evidence="2">
    <location>
        <begin position="99"/>
        <end position="162"/>
    </location>
</feature>
<keyword evidence="4" id="KW-1185">Reference proteome</keyword>
<dbReference type="Proteomes" id="UP001597520">
    <property type="component" value="Unassembled WGS sequence"/>
</dbReference>
<evidence type="ECO:0000256" key="1">
    <source>
        <dbReference type="ARBA" id="ARBA00022729"/>
    </source>
</evidence>
<comment type="caution">
    <text evidence="3">The sequence shown here is derived from an EMBL/GenBank/DDBJ whole genome shotgun (WGS) entry which is preliminary data.</text>
</comment>
<dbReference type="PANTHER" id="PTHR39160:SF6">
    <property type="entry name" value="CELL WALL-BINDING PROTEIN YOCH"/>
    <property type="match status" value="1"/>
</dbReference>
<reference evidence="4" key="1">
    <citation type="journal article" date="2019" name="Int. J. Syst. Evol. Microbiol.">
        <title>The Global Catalogue of Microorganisms (GCM) 10K type strain sequencing project: providing services to taxonomists for standard genome sequencing and annotation.</title>
        <authorList>
            <consortium name="The Broad Institute Genomics Platform"/>
            <consortium name="The Broad Institute Genome Sequencing Center for Infectious Disease"/>
            <person name="Wu L."/>
            <person name="Ma J."/>
        </authorList>
    </citation>
    <scope>NUCLEOTIDE SEQUENCE [LARGE SCALE GENOMIC DNA]</scope>
    <source>
        <strain evidence="4">KCTC 33792</strain>
    </source>
</reference>
<evidence type="ECO:0000259" key="2">
    <source>
        <dbReference type="Pfam" id="PF06725"/>
    </source>
</evidence>
<protein>
    <submittedName>
        <fullName evidence="3">3D domain-containing protein</fullName>
    </submittedName>
</protein>
<dbReference type="CDD" id="cd22786">
    <property type="entry name" value="DPBB_YuiC-like"/>
    <property type="match status" value="1"/>
</dbReference>
<dbReference type="InterPro" id="IPR010611">
    <property type="entry name" value="3D_dom"/>
</dbReference>
<sequence>MASIGATLFASIALMSAYMSDITETDVMIRQAAEVVVAESEESRPPAPDSEVSAEVATTRVLGTFEATAYTAACASGCTGITATGVDVRNTTQHEGRTVVAVDPAVIALGTEIVVELADGREIEAVAADTGGAIDGRRVDVLMADYDDAIDFGRQNVTVRTINE</sequence>
<dbReference type="EMBL" id="JBHUML010000002">
    <property type="protein sequence ID" value="MFD2704660.1"/>
    <property type="molecule type" value="Genomic_DNA"/>
</dbReference>
<dbReference type="PANTHER" id="PTHR39160">
    <property type="entry name" value="CELL WALL-BINDING PROTEIN YOCH"/>
    <property type="match status" value="1"/>
</dbReference>
<dbReference type="RefSeq" id="WP_380711937.1">
    <property type="nucleotide sequence ID" value="NZ_JBHUML010000002.1"/>
</dbReference>
<organism evidence="3 4">
    <name type="scientific">Salibacterium lacus</name>
    <dbReference type="NCBI Taxonomy" id="1898109"/>
    <lineage>
        <taxon>Bacteria</taxon>
        <taxon>Bacillati</taxon>
        <taxon>Bacillota</taxon>
        <taxon>Bacilli</taxon>
        <taxon>Bacillales</taxon>
        <taxon>Bacillaceae</taxon>
    </lineage>
</organism>
<dbReference type="InterPro" id="IPR051933">
    <property type="entry name" value="Resuscitation_pf_RpfB"/>
</dbReference>
<evidence type="ECO:0000313" key="4">
    <source>
        <dbReference type="Proteomes" id="UP001597520"/>
    </source>
</evidence>
<dbReference type="Gene3D" id="2.40.40.10">
    <property type="entry name" value="RlpA-like domain"/>
    <property type="match status" value="1"/>
</dbReference>
<evidence type="ECO:0000313" key="3">
    <source>
        <dbReference type="EMBL" id="MFD2704660.1"/>
    </source>
</evidence>